<sequence length="259" mass="29684">MGYVFDFKEATHYDAWFSQPGNRHCFDLEIKLLLDLMALRSGQRVLDIGCGTGMSLVPLLNRGLSLTGVDPSTYMLDIAHERLGNSVDLHRCSAEDLPFEDNAFDTAFFFTSLEFADRPAKAVEEACRVARERVVIGVLNRHAPVNFCRRCKGFVFPSIYSHTRFFSIWELKRMLFSILGDVPVYWRTTGQFPFIRGRIISAVENNSWVQRSIFGTFIGMRIKPVPKFRVRPLPLKIKKHKIQNRATGLATSSRARFRD</sequence>
<feature type="domain" description="Methyltransferase type 11" evidence="4">
    <location>
        <begin position="46"/>
        <end position="132"/>
    </location>
</feature>
<dbReference type="GO" id="GO:0008757">
    <property type="term" value="F:S-adenosylmethionine-dependent methyltransferase activity"/>
    <property type="evidence" value="ECO:0007669"/>
    <property type="project" value="InterPro"/>
</dbReference>
<protein>
    <submittedName>
        <fullName evidence="5">UbiE/COQ5 methyltransferase</fullName>
    </submittedName>
</protein>
<keyword evidence="2 5" id="KW-0808">Transferase</keyword>
<name>S0G561_9BACT</name>
<evidence type="ECO:0000256" key="1">
    <source>
        <dbReference type="ARBA" id="ARBA00022603"/>
    </source>
</evidence>
<proteinExistence type="predicted"/>
<evidence type="ECO:0000313" key="5">
    <source>
        <dbReference type="EMBL" id="EMS80959.1"/>
    </source>
</evidence>
<keyword evidence="6" id="KW-1185">Reference proteome</keyword>
<dbReference type="OrthoDB" id="9782767at2"/>
<dbReference type="GO" id="GO:0032259">
    <property type="term" value="P:methylation"/>
    <property type="evidence" value="ECO:0007669"/>
    <property type="project" value="UniProtKB-KW"/>
</dbReference>
<accession>S0G561</accession>
<dbReference type="PANTHER" id="PTHR43464">
    <property type="entry name" value="METHYLTRANSFERASE"/>
    <property type="match status" value="1"/>
</dbReference>
<dbReference type="InterPro" id="IPR029063">
    <property type="entry name" value="SAM-dependent_MTases_sf"/>
</dbReference>
<evidence type="ECO:0000256" key="2">
    <source>
        <dbReference type="ARBA" id="ARBA00022679"/>
    </source>
</evidence>
<gene>
    <name evidence="5" type="ORF">Dpo_1c00900</name>
</gene>
<evidence type="ECO:0000313" key="6">
    <source>
        <dbReference type="Proteomes" id="UP000014216"/>
    </source>
</evidence>
<dbReference type="RefSeq" id="WP_006963544.1">
    <property type="nucleotide sequence ID" value="NZ_APJX01000001.1"/>
</dbReference>
<comment type="caution">
    <text evidence="5">The sequence shown here is derived from an EMBL/GenBank/DDBJ whole genome shotgun (WGS) entry which is preliminary data.</text>
</comment>
<dbReference type="Proteomes" id="UP000014216">
    <property type="component" value="Unassembled WGS sequence"/>
</dbReference>
<dbReference type="AlphaFoldDB" id="S0G561"/>
<dbReference type="CDD" id="cd02440">
    <property type="entry name" value="AdoMet_MTases"/>
    <property type="match status" value="1"/>
</dbReference>
<reference evidence="5 6" key="1">
    <citation type="journal article" date="2013" name="Genome Announc.">
        <title>Draft Genome Sequence of Desulfotignum phosphitoxidans DSM 13687 Strain FiPS-3.</title>
        <authorList>
            <person name="Poehlein A."/>
            <person name="Daniel R."/>
            <person name="Simeonova D.D."/>
        </authorList>
    </citation>
    <scope>NUCLEOTIDE SEQUENCE [LARGE SCALE GENOMIC DNA]</scope>
    <source>
        <strain evidence="5 6">DSM 13687</strain>
    </source>
</reference>
<dbReference type="PANTHER" id="PTHR43464:SF19">
    <property type="entry name" value="UBIQUINONE BIOSYNTHESIS O-METHYLTRANSFERASE, MITOCHONDRIAL"/>
    <property type="match status" value="1"/>
</dbReference>
<evidence type="ECO:0000256" key="3">
    <source>
        <dbReference type="ARBA" id="ARBA00022691"/>
    </source>
</evidence>
<dbReference type="InterPro" id="IPR013216">
    <property type="entry name" value="Methyltransf_11"/>
</dbReference>
<dbReference type="EMBL" id="APJX01000001">
    <property type="protein sequence ID" value="EMS80959.1"/>
    <property type="molecule type" value="Genomic_DNA"/>
</dbReference>
<evidence type="ECO:0000259" key="4">
    <source>
        <dbReference type="Pfam" id="PF08241"/>
    </source>
</evidence>
<organism evidence="5 6">
    <name type="scientific">Desulfotignum phosphitoxidans DSM 13687</name>
    <dbReference type="NCBI Taxonomy" id="1286635"/>
    <lineage>
        <taxon>Bacteria</taxon>
        <taxon>Pseudomonadati</taxon>
        <taxon>Thermodesulfobacteriota</taxon>
        <taxon>Desulfobacteria</taxon>
        <taxon>Desulfobacterales</taxon>
        <taxon>Desulfobacteraceae</taxon>
        <taxon>Desulfotignum</taxon>
    </lineage>
</organism>
<keyword evidence="3" id="KW-0949">S-adenosyl-L-methionine</keyword>
<dbReference type="Pfam" id="PF08241">
    <property type="entry name" value="Methyltransf_11"/>
    <property type="match status" value="1"/>
</dbReference>
<dbReference type="SUPFAM" id="SSF53335">
    <property type="entry name" value="S-adenosyl-L-methionine-dependent methyltransferases"/>
    <property type="match status" value="1"/>
</dbReference>
<dbReference type="Gene3D" id="3.40.50.150">
    <property type="entry name" value="Vaccinia Virus protein VP39"/>
    <property type="match status" value="1"/>
</dbReference>
<keyword evidence="1 5" id="KW-0489">Methyltransferase</keyword>